<dbReference type="PATRIC" id="fig|1434120.4.peg.1294"/>
<dbReference type="AlphaFoldDB" id="A0A0E3P569"/>
<organism evidence="2 3">
    <name type="scientific">Methanosarcina siciliae T4/M</name>
    <dbReference type="NCBI Taxonomy" id="1434120"/>
    <lineage>
        <taxon>Archaea</taxon>
        <taxon>Methanobacteriati</taxon>
        <taxon>Methanobacteriota</taxon>
        <taxon>Stenosarchaea group</taxon>
        <taxon>Methanomicrobia</taxon>
        <taxon>Methanosarcinales</taxon>
        <taxon>Methanosarcinaceae</taxon>
        <taxon>Methanosarcina</taxon>
    </lineage>
</organism>
<dbReference type="HOGENOM" id="CLU_029836_1_0_2"/>
<dbReference type="Gene3D" id="3.40.50.300">
    <property type="entry name" value="P-loop containing nucleotide triphosphate hydrolases"/>
    <property type="match status" value="1"/>
</dbReference>
<name>A0A0E3P569_9EURY</name>
<dbReference type="GeneID" id="24859812"/>
<proteinExistence type="predicted"/>
<accession>A0A0E3P569</accession>
<dbReference type="SUPFAM" id="SSF52540">
    <property type="entry name" value="P-loop containing nucleoside triphosphate hydrolases"/>
    <property type="match status" value="1"/>
</dbReference>
<protein>
    <submittedName>
        <fullName evidence="2">Chromosome partition protein smc</fullName>
    </submittedName>
</protein>
<keyword evidence="3" id="KW-1185">Reference proteome</keyword>
<evidence type="ECO:0000256" key="1">
    <source>
        <dbReference type="SAM" id="Coils"/>
    </source>
</evidence>
<feature type="coiled-coil region" evidence="1">
    <location>
        <begin position="358"/>
        <end position="399"/>
    </location>
</feature>
<reference evidence="2 3" key="1">
    <citation type="submission" date="2014-07" db="EMBL/GenBank/DDBJ databases">
        <title>Methanogenic archaea and the global carbon cycle.</title>
        <authorList>
            <person name="Henriksen J.R."/>
            <person name="Luke J."/>
            <person name="Reinhart S."/>
            <person name="Benedict M.N."/>
            <person name="Youngblut N.D."/>
            <person name="Metcalf M.E."/>
            <person name="Whitaker R.J."/>
            <person name="Metcalf W.W."/>
        </authorList>
    </citation>
    <scope>NUCLEOTIDE SEQUENCE [LARGE SCALE GENOMIC DNA]</scope>
    <source>
        <strain evidence="2 3">T4/M</strain>
    </source>
</reference>
<sequence length="626" mass="70790">MTHKGLIIRHLVFTGPNMKPAGLDFEPGSNLIYGASNTGKSFTLKSLDFMFGGKKQLPDFNERKGYEGIWLGFSLEGVGDFTLFRAISGGSYKLYDGLVKSAQIRQKVKTLSSIHNSKKDNNLSQFLLKYLELAGKLVAKNIAGEQDSLSFRNLVEILLVNETDIQIERSPIESGNSMTRTKERSVFRLLLTGTDDSSIVTNDNENTFITSKTARLEMIGEMIINVESKLAENYPNIDDLQTQLKLLDEQFKQIQIDLENAQKPIIKLVEKKRSLSVDISKISTRLEEVQLHIERFKQLEEVYLSDIERLKALEEASFILSLSSDLDCPLCGAPAEMQKHTESLRSIGEMQNASLVEIKKIELQRSDLKDTVHSLESEKEKLKAVLNDLKINLEKVEKEISLLVPDVNKSRLELGKIIEARDHARKGLSFLEQRDELFVKRKELNNLKKPSKADNPKLNLPANEVNEFCKVVSKVLKQWEFPGDCNVSFDYKTYDLRIDGKLRVDNGKGVRAIIHAAFKVALLLYCRDRELPHPGFVVLDTPLLTYRDPMKNPRLGDLTDDEKALAKTSVKERFFEHLASISPLGQIIVLENIDPPENIEDLAHVHLFYGNTGEGRYGLFPVSTNV</sequence>
<evidence type="ECO:0000313" key="3">
    <source>
        <dbReference type="Proteomes" id="UP000033111"/>
    </source>
</evidence>
<gene>
    <name evidence="2" type="ORF">MSSIT_1021</name>
</gene>
<dbReference type="KEGG" id="msw:MSSIT_1021"/>
<dbReference type="Proteomes" id="UP000033111">
    <property type="component" value="Chromosome"/>
</dbReference>
<evidence type="ECO:0000313" key="2">
    <source>
        <dbReference type="EMBL" id="AKB27740.1"/>
    </source>
</evidence>
<keyword evidence="1" id="KW-0175">Coiled coil</keyword>
<dbReference type="EMBL" id="CP009506">
    <property type="protein sequence ID" value="AKB27740.1"/>
    <property type="molecule type" value="Genomic_DNA"/>
</dbReference>
<dbReference type="InterPro" id="IPR027417">
    <property type="entry name" value="P-loop_NTPase"/>
</dbReference>
<dbReference type="RefSeq" id="WP_048170652.1">
    <property type="nucleotide sequence ID" value="NZ_CP009506.1"/>
</dbReference>